<keyword evidence="8" id="KW-0800">Toxin</keyword>
<dbReference type="InterPro" id="IPR029060">
    <property type="entry name" value="PIN-like_dom_sf"/>
</dbReference>
<dbReference type="AlphaFoldDB" id="A0A7W6DCM2"/>
<organism evidence="10 11">
    <name type="scientific">Mycoplana azooxidifex</name>
    <dbReference type="NCBI Taxonomy" id="1636188"/>
    <lineage>
        <taxon>Bacteria</taxon>
        <taxon>Pseudomonadati</taxon>
        <taxon>Pseudomonadota</taxon>
        <taxon>Alphaproteobacteria</taxon>
        <taxon>Hyphomicrobiales</taxon>
        <taxon>Rhizobiaceae</taxon>
        <taxon>Mycoplana</taxon>
    </lineage>
</organism>
<evidence type="ECO:0000256" key="7">
    <source>
        <dbReference type="ARBA" id="ARBA00038093"/>
    </source>
</evidence>
<feature type="domain" description="PIN" evidence="9">
    <location>
        <begin position="68"/>
        <end position="175"/>
    </location>
</feature>
<dbReference type="PANTHER" id="PTHR33653">
    <property type="entry name" value="RIBONUCLEASE VAPC2"/>
    <property type="match status" value="1"/>
</dbReference>
<keyword evidence="5 8" id="KW-0378">Hydrolase</keyword>
<dbReference type="Gene3D" id="3.40.50.1010">
    <property type="entry name" value="5'-nuclease"/>
    <property type="match status" value="1"/>
</dbReference>
<dbReference type="EMBL" id="JACIEE010000018">
    <property type="protein sequence ID" value="MBB3980257.1"/>
    <property type="molecule type" value="Genomic_DNA"/>
</dbReference>
<evidence type="ECO:0000256" key="2">
    <source>
        <dbReference type="ARBA" id="ARBA00022649"/>
    </source>
</evidence>
<dbReference type="Proteomes" id="UP000574761">
    <property type="component" value="Unassembled WGS sequence"/>
</dbReference>
<feature type="binding site" evidence="8">
    <location>
        <position position="148"/>
    </location>
    <ligand>
        <name>Mg(2+)</name>
        <dbReference type="ChEBI" id="CHEBI:18420"/>
    </ligand>
</feature>
<name>A0A7W6DCM2_9HYPH</name>
<evidence type="ECO:0000256" key="4">
    <source>
        <dbReference type="ARBA" id="ARBA00022723"/>
    </source>
</evidence>
<dbReference type="InterPro" id="IPR022907">
    <property type="entry name" value="VapC_family"/>
</dbReference>
<dbReference type="GO" id="GO:0016787">
    <property type="term" value="F:hydrolase activity"/>
    <property type="evidence" value="ECO:0007669"/>
    <property type="project" value="UniProtKB-KW"/>
</dbReference>
<protein>
    <recommendedName>
        <fullName evidence="8">Ribonuclease VapC</fullName>
        <shortName evidence="8">RNase VapC</shortName>
        <ecNumber evidence="8">3.1.-.-</ecNumber>
    </recommendedName>
    <alternativeName>
        <fullName evidence="8">Toxin VapC</fullName>
    </alternativeName>
</protein>
<dbReference type="GO" id="GO:0000287">
    <property type="term" value="F:magnesium ion binding"/>
    <property type="evidence" value="ECO:0007669"/>
    <property type="project" value="UniProtKB-UniRule"/>
</dbReference>
<keyword evidence="2 8" id="KW-1277">Toxin-antitoxin system</keyword>
<evidence type="ECO:0000256" key="8">
    <source>
        <dbReference type="HAMAP-Rule" id="MF_00265"/>
    </source>
</evidence>
<reference evidence="10 11" key="1">
    <citation type="submission" date="2020-08" db="EMBL/GenBank/DDBJ databases">
        <title>Genomic Encyclopedia of Type Strains, Phase IV (KMG-IV): sequencing the most valuable type-strain genomes for metagenomic binning, comparative biology and taxonomic classification.</title>
        <authorList>
            <person name="Goeker M."/>
        </authorList>
    </citation>
    <scope>NUCLEOTIDE SEQUENCE [LARGE SCALE GENOMIC DNA]</scope>
    <source>
        <strain evidence="10 11">DSM 100211</strain>
    </source>
</reference>
<keyword evidence="4 8" id="KW-0479">Metal-binding</keyword>
<evidence type="ECO:0000259" key="9">
    <source>
        <dbReference type="Pfam" id="PF01850"/>
    </source>
</evidence>
<evidence type="ECO:0000313" key="10">
    <source>
        <dbReference type="EMBL" id="MBB3980257.1"/>
    </source>
</evidence>
<dbReference type="InterPro" id="IPR047976">
    <property type="entry name" value="Anti_VapB2-like"/>
</dbReference>
<dbReference type="GO" id="GO:0004540">
    <property type="term" value="F:RNA nuclease activity"/>
    <property type="evidence" value="ECO:0007669"/>
    <property type="project" value="InterPro"/>
</dbReference>
<dbReference type="SUPFAM" id="SSF88723">
    <property type="entry name" value="PIN domain-like"/>
    <property type="match status" value="1"/>
</dbReference>
<evidence type="ECO:0000256" key="3">
    <source>
        <dbReference type="ARBA" id="ARBA00022722"/>
    </source>
</evidence>
<dbReference type="NCBIfam" id="NF040493">
    <property type="entry name" value="TA_anti_VapB"/>
    <property type="match status" value="1"/>
</dbReference>
<keyword evidence="11" id="KW-1185">Reference proteome</keyword>
<comment type="caution">
    <text evidence="10">The sequence shown here is derived from an EMBL/GenBank/DDBJ whole genome shotgun (WGS) entry which is preliminary data.</text>
</comment>
<dbReference type="PANTHER" id="PTHR33653:SF1">
    <property type="entry name" value="RIBONUCLEASE VAPC2"/>
    <property type="match status" value="1"/>
</dbReference>
<sequence length="183" mass="20163">MEQGAVFQSNRSQAIRLPKAVALPDDVKRVDIVAVGRTRIIAPAGEAWDSWFEGAAATPDFMSERDQPALQVRDAFNRHHGQLCISSVTLMELIYGAEKSASQERNLAVVEGFAARLEVLPYDDIAANHTGQLRAELARNGTPIGPYDQLIAGHARSRGLIVVTNSRREFDRVAGLRIEDWTI</sequence>
<dbReference type="InterPro" id="IPR002716">
    <property type="entry name" value="PIN_dom"/>
</dbReference>
<evidence type="ECO:0000256" key="6">
    <source>
        <dbReference type="ARBA" id="ARBA00022842"/>
    </source>
</evidence>
<evidence type="ECO:0000256" key="5">
    <source>
        <dbReference type="ARBA" id="ARBA00022801"/>
    </source>
</evidence>
<evidence type="ECO:0000256" key="1">
    <source>
        <dbReference type="ARBA" id="ARBA00001946"/>
    </source>
</evidence>
<dbReference type="EC" id="3.1.-.-" evidence="8"/>
<comment type="cofactor">
    <cofactor evidence="1 8">
        <name>Mg(2+)</name>
        <dbReference type="ChEBI" id="CHEBI:18420"/>
    </cofactor>
</comment>
<dbReference type="Gene3D" id="2.10.260.10">
    <property type="match status" value="1"/>
</dbReference>
<dbReference type="InterPro" id="IPR050556">
    <property type="entry name" value="Type_II_TA_system_RNase"/>
</dbReference>
<comment type="similarity">
    <text evidence="7 8">Belongs to the PINc/VapC protein family.</text>
</comment>
<evidence type="ECO:0000313" key="11">
    <source>
        <dbReference type="Proteomes" id="UP000574761"/>
    </source>
</evidence>
<comment type="caution">
    <text evidence="8">Lacks conserved residue(s) required for the propagation of feature annotation.</text>
</comment>
<dbReference type="GO" id="GO:0090729">
    <property type="term" value="F:toxin activity"/>
    <property type="evidence" value="ECO:0007669"/>
    <property type="project" value="UniProtKB-KW"/>
</dbReference>
<keyword evidence="6 8" id="KW-0460">Magnesium</keyword>
<dbReference type="Pfam" id="PF01850">
    <property type="entry name" value="PIN"/>
    <property type="match status" value="1"/>
</dbReference>
<accession>A0A7W6DCM2</accession>
<comment type="function">
    <text evidence="8">Toxic component of a toxin-antitoxin (TA) system. An RNase.</text>
</comment>
<proteinExistence type="inferred from homology"/>
<dbReference type="NCBIfam" id="NF010285">
    <property type="entry name" value="PRK13725.1"/>
    <property type="match status" value="1"/>
</dbReference>
<gene>
    <name evidence="8" type="primary">vapC</name>
    <name evidence="10" type="ORF">GGQ64_005510</name>
</gene>
<dbReference type="HAMAP" id="MF_00265">
    <property type="entry name" value="VapC_Nob1"/>
    <property type="match status" value="1"/>
</dbReference>
<keyword evidence="3 8" id="KW-0540">Nuclease</keyword>